<keyword evidence="11" id="KW-1185">Reference proteome</keyword>
<dbReference type="Pfam" id="PF10018">
    <property type="entry name" value="Med4"/>
    <property type="match status" value="1"/>
</dbReference>
<evidence type="ECO:0000256" key="6">
    <source>
        <dbReference type="ARBA" id="ARBA00023242"/>
    </source>
</evidence>
<dbReference type="GO" id="GO:0003712">
    <property type="term" value="F:transcription coregulator activity"/>
    <property type="evidence" value="ECO:0007669"/>
    <property type="project" value="InterPro"/>
</dbReference>
<keyword evidence="8" id="KW-0010">Activator</keyword>
<keyword evidence="6 8" id="KW-0539">Nucleus</keyword>
<reference evidence="10" key="1">
    <citation type="journal article" date="2020" name="Stud. Mycol.">
        <title>101 Dothideomycetes genomes: a test case for predicting lifestyles and emergence of pathogens.</title>
        <authorList>
            <person name="Haridas S."/>
            <person name="Albert R."/>
            <person name="Binder M."/>
            <person name="Bloem J."/>
            <person name="Labutti K."/>
            <person name="Salamov A."/>
            <person name="Andreopoulos B."/>
            <person name="Baker S."/>
            <person name="Barry K."/>
            <person name="Bills G."/>
            <person name="Bluhm B."/>
            <person name="Cannon C."/>
            <person name="Castanera R."/>
            <person name="Culley D."/>
            <person name="Daum C."/>
            <person name="Ezra D."/>
            <person name="Gonzalez J."/>
            <person name="Henrissat B."/>
            <person name="Kuo A."/>
            <person name="Liang C."/>
            <person name="Lipzen A."/>
            <person name="Lutzoni F."/>
            <person name="Magnuson J."/>
            <person name="Mondo S."/>
            <person name="Nolan M."/>
            <person name="Ohm R."/>
            <person name="Pangilinan J."/>
            <person name="Park H.-J."/>
            <person name="Ramirez L."/>
            <person name="Alfaro M."/>
            <person name="Sun H."/>
            <person name="Tritt A."/>
            <person name="Yoshinaga Y."/>
            <person name="Zwiers L.-H."/>
            <person name="Turgeon B."/>
            <person name="Goodwin S."/>
            <person name="Spatafora J."/>
            <person name="Crous P."/>
            <person name="Grigoriev I."/>
        </authorList>
    </citation>
    <scope>NUCLEOTIDE SEQUENCE</scope>
    <source>
        <strain evidence="10">Tuck. ex Michener</strain>
    </source>
</reference>
<dbReference type="EMBL" id="ML991786">
    <property type="protein sequence ID" value="KAF2236268.1"/>
    <property type="molecule type" value="Genomic_DNA"/>
</dbReference>
<evidence type="ECO:0000256" key="3">
    <source>
        <dbReference type="ARBA" id="ARBA00020629"/>
    </source>
</evidence>
<evidence type="ECO:0000256" key="4">
    <source>
        <dbReference type="ARBA" id="ARBA00023015"/>
    </source>
</evidence>
<evidence type="ECO:0000313" key="11">
    <source>
        <dbReference type="Proteomes" id="UP000800092"/>
    </source>
</evidence>
<evidence type="ECO:0000256" key="8">
    <source>
        <dbReference type="RuleBase" id="RU364141"/>
    </source>
</evidence>
<evidence type="ECO:0000313" key="10">
    <source>
        <dbReference type="EMBL" id="KAF2236268.1"/>
    </source>
</evidence>
<protein>
    <recommendedName>
        <fullName evidence="3 8">Mediator of RNA polymerase II transcription subunit 4</fullName>
    </recommendedName>
    <alternativeName>
        <fullName evidence="7 8">Mediator complex subunit 4</fullName>
    </alternativeName>
</protein>
<evidence type="ECO:0000256" key="7">
    <source>
        <dbReference type="ARBA" id="ARBA00031257"/>
    </source>
</evidence>
<comment type="similarity">
    <text evidence="2 8">Belongs to the Mediator complex subunit 4 family.</text>
</comment>
<comment type="subcellular location">
    <subcellularLocation>
        <location evidence="1 8">Nucleus</location>
    </subcellularLocation>
</comment>
<gene>
    <name evidence="8" type="primary">MED4</name>
    <name evidence="10" type="ORF">EV356DRAFT_498723</name>
</gene>
<name>A0A6A6HEK6_VIRVR</name>
<comment type="function">
    <text evidence="8">Component of the Mediator complex, a coactivator involved in the regulated transcription of nearly all RNA polymerase II-dependent genes. Mediator functions as a bridge to convey information from gene-specific regulatory proteins to the basal RNA polymerase II transcription machinery. Mediator is recruited to promoters by direct interactions with regulatory proteins and serves as a scaffold for the assembly of a functional preinitiation complex with RNA polymerase II and the general transcription factors.</text>
</comment>
<evidence type="ECO:0000256" key="5">
    <source>
        <dbReference type="ARBA" id="ARBA00023163"/>
    </source>
</evidence>
<keyword evidence="4 8" id="KW-0805">Transcription regulation</keyword>
<sequence length="294" mass="33028">MDQKIQDQFTRVENALNTLLDSITSYNPSPAAAIDLVGADDELSEGLSQLAAHQANYAHICQLRTESQRLDDQTKHTMSILANLRKELLATPATVFPGSQYEVNYNDLLSYAKRISRFTVPPTYRPRAPWDRKASAKKAELCESPDQQMPDADSTSPVGGEAVKERGPFLSTGAEQEQLGIGLRDLNESTRDWLDSLAKLPFVPWPKDDDIRSGGLATVQYLVETGKDPTTDPKREEQEAEERRREEEEEDKKRHREMSERKQNYATGANGHRASRQEDAGNAFSLDLYDEDEG</sequence>
<dbReference type="PANTHER" id="PTHR13208">
    <property type="entry name" value="MEDIATOR OF RNA POLYMERASE II TRANSCRIPTION SUBUNIT 4"/>
    <property type="match status" value="1"/>
</dbReference>
<dbReference type="GO" id="GO:0016592">
    <property type="term" value="C:mediator complex"/>
    <property type="evidence" value="ECO:0007669"/>
    <property type="project" value="InterPro"/>
</dbReference>
<proteinExistence type="inferred from homology"/>
<feature type="compositionally biased region" description="Basic and acidic residues" evidence="9">
    <location>
        <begin position="225"/>
        <end position="246"/>
    </location>
</feature>
<dbReference type="Proteomes" id="UP000800092">
    <property type="component" value="Unassembled WGS sequence"/>
</dbReference>
<dbReference type="OrthoDB" id="1929813at2759"/>
<dbReference type="PANTHER" id="PTHR13208:SF2">
    <property type="entry name" value="MEDIATOR OF RNA POLYMERASE II TRANSCRIPTION SUBUNIT 4"/>
    <property type="match status" value="1"/>
</dbReference>
<evidence type="ECO:0000256" key="2">
    <source>
        <dbReference type="ARBA" id="ARBA00009626"/>
    </source>
</evidence>
<evidence type="ECO:0000256" key="9">
    <source>
        <dbReference type="SAM" id="MobiDB-lite"/>
    </source>
</evidence>
<accession>A0A6A6HEK6</accession>
<keyword evidence="5 8" id="KW-0804">Transcription</keyword>
<comment type="subunit">
    <text evidence="8">Component of the Mediator complex.</text>
</comment>
<organism evidence="10 11">
    <name type="scientific">Viridothelium virens</name>
    <name type="common">Speckled blister lichen</name>
    <name type="synonym">Trypethelium virens</name>
    <dbReference type="NCBI Taxonomy" id="1048519"/>
    <lineage>
        <taxon>Eukaryota</taxon>
        <taxon>Fungi</taxon>
        <taxon>Dikarya</taxon>
        <taxon>Ascomycota</taxon>
        <taxon>Pezizomycotina</taxon>
        <taxon>Dothideomycetes</taxon>
        <taxon>Dothideomycetes incertae sedis</taxon>
        <taxon>Trypetheliales</taxon>
        <taxon>Trypetheliaceae</taxon>
        <taxon>Viridothelium</taxon>
    </lineage>
</organism>
<evidence type="ECO:0000256" key="1">
    <source>
        <dbReference type="ARBA" id="ARBA00004123"/>
    </source>
</evidence>
<dbReference type="AlphaFoldDB" id="A0A6A6HEK6"/>
<dbReference type="InterPro" id="IPR019258">
    <property type="entry name" value="Mediator_Med4"/>
</dbReference>
<dbReference type="GO" id="GO:0070847">
    <property type="term" value="C:core mediator complex"/>
    <property type="evidence" value="ECO:0007669"/>
    <property type="project" value="TreeGrafter"/>
</dbReference>
<dbReference type="GO" id="GO:0006357">
    <property type="term" value="P:regulation of transcription by RNA polymerase II"/>
    <property type="evidence" value="ECO:0007669"/>
    <property type="project" value="InterPro"/>
</dbReference>
<feature type="region of interest" description="Disordered" evidence="9">
    <location>
        <begin position="141"/>
        <end position="161"/>
    </location>
</feature>
<feature type="region of interest" description="Disordered" evidence="9">
    <location>
        <begin position="223"/>
        <end position="294"/>
    </location>
</feature>